<evidence type="ECO:0000313" key="3">
    <source>
        <dbReference type="EMBL" id="MFD1984100.1"/>
    </source>
</evidence>
<feature type="region of interest" description="Disordered" evidence="1">
    <location>
        <begin position="62"/>
        <end position="84"/>
    </location>
</feature>
<comment type="caution">
    <text evidence="3">The sequence shown here is derived from an EMBL/GenBank/DDBJ whole genome shotgun (WGS) entry which is preliminary data.</text>
</comment>
<evidence type="ECO:0008006" key="5">
    <source>
        <dbReference type="Google" id="ProtNLM"/>
    </source>
</evidence>
<dbReference type="EMBL" id="JBHUGZ010000010">
    <property type="protein sequence ID" value="MFD1984100.1"/>
    <property type="molecule type" value="Genomic_DNA"/>
</dbReference>
<evidence type="ECO:0000256" key="1">
    <source>
        <dbReference type="SAM" id="MobiDB-lite"/>
    </source>
</evidence>
<name>A0ABW4UCM8_9HYPH</name>
<organism evidence="3 4">
    <name type="scientific">Mesorhizobium newzealandense</name>
    <dbReference type="NCBI Taxonomy" id="1300302"/>
    <lineage>
        <taxon>Bacteria</taxon>
        <taxon>Pseudomonadati</taxon>
        <taxon>Pseudomonadota</taxon>
        <taxon>Alphaproteobacteria</taxon>
        <taxon>Hyphomicrobiales</taxon>
        <taxon>Phyllobacteriaceae</taxon>
        <taxon>Mesorhizobium</taxon>
    </lineage>
</organism>
<keyword evidence="2" id="KW-0812">Transmembrane</keyword>
<dbReference type="RefSeq" id="WP_379099613.1">
    <property type="nucleotide sequence ID" value="NZ_JBHUGZ010000010.1"/>
</dbReference>
<protein>
    <recommendedName>
        <fullName evidence="5">MFS transporter</fullName>
    </recommendedName>
</protein>
<keyword evidence="2" id="KW-1133">Transmembrane helix</keyword>
<dbReference type="Proteomes" id="UP001597405">
    <property type="component" value="Unassembled WGS sequence"/>
</dbReference>
<reference evidence="4" key="1">
    <citation type="journal article" date="2019" name="Int. J. Syst. Evol. Microbiol.">
        <title>The Global Catalogue of Microorganisms (GCM) 10K type strain sequencing project: providing services to taxonomists for standard genome sequencing and annotation.</title>
        <authorList>
            <consortium name="The Broad Institute Genomics Platform"/>
            <consortium name="The Broad Institute Genome Sequencing Center for Infectious Disease"/>
            <person name="Wu L."/>
            <person name="Ma J."/>
        </authorList>
    </citation>
    <scope>NUCLEOTIDE SEQUENCE [LARGE SCALE GENOMIC DNA]</scope>
    <source>
        <strain evidence="4">CGMCC 1.16225</strain>
    </source>
</reference>
<gene>
    <name evidence="3" type="ORF">ACFSOZ_15705</name>
</gene>
<keyword evidence="4" id="KW-1185">Reference proteome</keyword>
<feature type="transmembrane region" description="Helical" evidence="2">
    <location>
        <begin position="12"/>
        <end position="34"/>
    </location>
</feature>
<feature type="compositionally biased region" description="Basic and acidic residues" evidence="1">
    <location>
        <begin position="62"/>
        <end position="78"/>
    </location>
</feature>
<feature type="transmembrane region" description="Helical" evidence="2">
    <location>
        <begin position="40"/>
        <end position="59"/>
    </location>
</feature>
<sequence>MKFAFPGHLLRRLVLMIGGEAIQSGFHFALNIALLHVLSAQGYGIFAIAMVMGGCRPVLHQSADRRPGQHMDGQEHQQGRRRCA</sequence>
<evidence type="ECO:0000313" key="4">
    <source>
        <dbReference type="Proteomes" id="UP001597405"/>
    </source>
</evidence>
<proteinExistence type="predicted"/>
<keyword evidence="2" id="KW-0472">Membrane</keyword>
<evidence type="ECO:0000256" key="2">
    <source>
        <dbReference type="SAM" id="Phobius"/>
    </source>
</evidence>
<accession>A0ABW4UCM8</accession>